<evidence type="ECO:0000313" key="2">
    <source>
        <dbReference type="EMBL" id="KAK0510375.1"/>
    </source>
</evidence>
<gene>
    <name evidence="2" type="ORF">JMJ35_006807</name>
</gene>
<feature type="compositionally biased region" description="Acidic residues" evidence="1">
    <location>
        <begin position="379"/>
        <end position="391"/>
    </location>
</feature>
<evidence type="ECO:0000313" key="3">
    <source>
        <dbReference type="Proteomes" id="UP001166286"/>
    </source>
</evidence>
<evidence type="ECO:0000256" key="1">
    <source>
        <dbReference type="SAM" id="MobiDB-lite"/>
    </source>
</evidence>
<organism evidence="2 3">
    <name type="scientific">Cladonia borealis</name>
    <dbReference type="NCBI Taxonomy" id="184061"/>
    <lineage>
        <taxon>Eukaryota</taxon>
        <taxon>Fungi</taxon>
        <taxon>Dikarya</taxon>
        <taxon>Ascomycota</taxon>
        <taxon>Pezizomycotina</taxon>
        <taxon>Lecanoromycetes</taxon>
        <taxon>OSLEUM clade</taxon>
        <taxon>Lecanoromycetidae</taxon>
        <taxon>Lecanorales</taxon>
        <taxon>Lecanorineae</taxon>
        <taxon>Cladoniaceae</taxon>
        <taxon>Cladonia</taxon>
    </lineage>
</organism>
<dbReference type="Proteomes" id="UP001166286">
    <property type="component" value="Unassembled WGS sequence"/>
</dbReference>
<evidence type="ECO:0008006" key="4">
    <source>
        <dbReference type="Google" id="ProtNLM"/>
    </source>
</evidence>
<comment type="caution">
    <text evidence="2">The sequence shown here is derived from an EMBL/GenBank/DDBJ whole genome shotgun (WGS) entry which is preliminary data.</text>
</comment>
<keyword evidence="3" id="KW-1185">Reference proteome</keyword>
<sequence length="694" mass="78061">MSFGYSVSDAVLLSQLAWKTVQNTRKACGEHDDLTQEVLGLHIVLRRLKQEISKPESPLNRSGDTYKEEIEIHCSGCSKVLRVLDIILEKYNRLSEEEKSWRKLWQKIRFGNGEIADLQDLRSKMVTKTTVLSLTLNMASLGSLGRIEKQLGDLKEMKIAVHGSAARLIAESHSEGSILSSYANDDKSVWKEFRRDLCRDGFSSSDLKRHRALIMAYIKELGDRGLFDDDHRSDRGLFNNNCSGGLKSVEELGVSNAYPATEDLMGEIGPKRSSTKHPLLTKESTSAVLHRDRSVTRSKSHLRPISFDLSDDDFVQVWPPNARVKVKSKIDTKSEHYLARTSRITSVSETPTVDSNRLEGRDISLELERKPLQSYAESVAEESMEEFDDTESVPGPQVTPVNVPCTANPPSSHGEPSVDPIESIQTNHSASNPLSTRSQRSIARTLPTESMDVELAEYKRHGFDSEIFRFYAAPNGYCLDASLLDQFEDRVHIISECQGVARRLWENFGKRLYQFVITAKVIIWNINAFLAALGPNHGSCKVNSRLADFTSEPFKVGILSSYEDGSGDLDDLGDILTNVRLWIWRFDENCGGIVFYCEDYLTSRNSSALQHPRNIGLRVRWATQSHLCMTTTSMKGAYQRPSYFFLYNEGPTSPEVLRQIRCLVEGNALQSSMRSNECQERIALCAKLYSSSPS</sequence>
<dbReference type="AlphaFoldDB" id="A0AA39V7J2"/>
<protein>
    <recommendedName>
        <fullName evidence="4">Fungal N-terminal domain-containing protein</fullName>
    </recommendedName>
</protein>
<accession>A0AA39V7J2</accession>
<feature type="compositionally biased region" description="Polar residues" evidence="1">
    <location>
        <begin position="423"/>
        <end position="442"/>
    </location>
</feature>
<name>A0AA39V7J2_9LECA</name>
<dbReference type="EMBL" id="JAFEKC020000015">
    <property type="protein sequence ID" value="KAK0510375.1"/>
    <property type="molecule type" value="Genomic_DNA"/>
</dbReference>
<reference evidence="2" key="1">
    <citation type="submission" date="2023-03" db="EMBL/GenBank/DDBJ databases">
        <title>Complete genome of Cladonia borealis.</title>
        <authorList>
            <person name="Park H."/>
        </authorList>
    </citation>
    <scope>NUCLEOTIDE SEQUENCE</scope>
    <source>
        <strain evidence="2">ANT050790</strain>
    </source>
</reference>
<feature type="region of interest" description="Disordered" evidence="1">
    <location>
        <begin position="374"/>
        <end position="442"/>
    </location>
</feature>
<proteinExistence type="predicted"/>